<evidence type="ECO:0000256" key="1">
    <source>
        <dbReference type="SAM" id="MobiDB-lite"/>
    </source>
</evidence>
<organism evidence="2">
    <name type="scientific">Gaeumannomyces tritici (strain R3-111a-1)</name>
    <name type="common">Wheat and barley take-all root rot fungus</name>
    <name type="synonym">Gaeumannomyces graminis var. tritici</name>
    <dbReference type="NCBI Taxonomy" id="644352"/>
    <lineage>
        <taxon>Eukaryota</taxon>
        <taxon>Fungi</taxon>
        <taxon>Dikarya</taxon>
        <taxon>Ascomycota</taxon>
        <taxon>Pezizomycotina</taxon>
        <taxon>Sordariomycetes</taxon>
        <taxon>Sordariomycetidae</taxon>
        <taxon>Magnaporthales</taxon>
        <taxon>Magnaporthaceae</taxon>
        <taxon>Gaeumannomyces</taxon>
    </lineage>
</organism>
<gene>
    <name evidence="3" type="primary">20349173</name>
    <name evidence="2" type="ORF">GGTG_08715</name>
</gene>
<dbReference type="EMBL" id="GL385398">
    <property type="protein sequence ID" value="EJT74877.1"/>
    <property type="molecule type" value="Genomic_DNA"/>
</dbReference>
<dbReference type="EnsemblFungi" id="EJT74877">
    <property type="protein sequence ID" value="EJT74877"/>
    <property type="gene ID" value="GGTG_08715"/>
</dbReference>
<keyword evidence="4" id="KW-1185">Reference proteome</keyword>
<reference evidence="2" key="3">
    <citation type="submission" date="2010-09" db="EMBL/GenBank/DDBJ databases">
        <title>Annotation of Gaeumannomyces graminis var. tritici R3-111a-1.</title>
        <authorList>
            <consortium name="The Broad Institute Genome Sequencing Platform"/>
            <person name="Ma L.-J."/>
            <person name="Dead R."/>
            <person name="Young S.K."/>
            <person name="Zeng Q."/>
            <person name="Gargeya S."/>
            <person name="Fitzgerald M."/>
            <person name="Haas B."/>
            <person name="Abouelleil A."/>
            <person name="Alvarado L."/>
            <person name="Arachchi H.M."/>
            <person name="Berlin A."/>
            <person name="Brown A."/>
            <person name="Chapman S.B."/>
            <person name="Chen Z."/>
            <person name="Dunbar C."/>
            <person name="Freedman E."/>
            <person name="Gearin G."/>
            <person name="Gellesch M."/>
            <person name="Goldberg J."/>
            <person name="Griggs A."/>
            <person name="Gujja S."/>
            <person name="Heiman D."/>
            <person name="Howarth C."/>
            <person name="Larson L."/>
            <person name="Lui A."/>
            <person name="MacDonald P.J.P."/>
            <person name="Mehta T."/>
            <person name="Montmayeur A."/>
            <person name="Murphy C."/>
            <person name="Neiman D."/>
            <person name="Pearson M."/>
            <person name="Priest M."/>
            <person name="Roberts A."/>
            <person name="Saif S."/>
            <person name="Shea T."/>
            <person name="Shenoy N."/>
            <person name="Sisk P."/>
            <person name="Stolte C."/>
            <person name="Sykes S."/>
            <person name="Yandava C."/>
            <person name="Wortman J."/>
            <person name="Nusbaum C."/>
            <person name="Birren B."/>
        </authorList>
    </citation>
    <scope>NUCLEOTIDE SEQUENCE</scope>
    <source>
        <strain evidence="2">R3-111a-1</strain>
    </source>
</reference>
<proteinExistence type="predicted"/>
<feature type="region of interest" description="Disordered" evidence="1">
    <location>
        <begin position="20"/>
        <end position="118"/>
    </location>
</feature>
<feature type="compositionally biased region" description="Acidic residues" evidence="1">
    <location>
        <begin position="109"/>
        <end position="118"/>
    </location>
</feature>
<feature type="compositionally biased region" description="Acidic residues" evidence="1">
    <location>
        <begin position="44"/>
        <end position="53"/>
    </location>
</feature>
<dbReference type="AlphaFoldDB" id="J3P5C6"/>
<dbReference type="VEuPathDB" id="FungiDB:GGTG_08715"/>
<dbReference type="HOGENOM" id="CLU_2073317_0_0_1"/>
<reference evidence="3" key="4">
    <citation type="journal article" date="2015" name="G3 (Bethesda)">
        <title>Genome sequences of three phytopathogenic species of the Magnaporthaceae family of fungi.</title>
        <authorList>
            <person name="Okagaki L.H."/>
            <person name="Nunes C.C."/>
            <person name="Sailsbery J."/>
            <person name="Clay B."/>
            <person name="Brown D."/>
            <person name="John T."/>
            <person name="Oh Y."/>
            <person name="Young N."/>
            <person name="Fitzgerald M."/>
            <person name="Haas B.J."/>
            <person name="Zeng Q."/>
            <person name="Young S."/>
            <person name="Adiconis X."/>
            <person name="Fan L."/>
            <person name="Levin J.Z."/>
            <person name="Mitchell T.K."/>
            <person name="Okubara P.A."/>
            <person name="Farman M.L."/>
            <person name="Kohn L.M."/>
            <person name="Birren B."/>
            <person name="Ma L.-J."/>
            <person name="Dean R.A."/>
        </authorList>
    </citation>
    <scope>NUCLEOTIDE SEQUENCE</scope>
    <source>
        <strain evidence="3">R3-111a-1</strain>
    </source>
</reference>
<evidence type="ECO:0000313" key="4">
    <source>
        <dbReference type="Proteomes" id="UP000006039"/>
    </source>
</evidence>
<reference evidence="4" key="1">
    <citation type="submission" date="2010-07" db="EMBL/GenBank/DDBJ databases">
        <title>The genome sequence of Gaeumannomyces graminis var. tritici strain R3-111a-1.</title>
        <authorList>
            <consortium name="The Broad Institute Genome Sequencing Platform"/>
            <person name="Ma L.-J."/>
            <person name="Dead R."/>
            <person name="Young S."/>
            <person name="Zeng Q."/>
            <person name="Koehrsen M."/>
            <person name="Alvarado L."/>
            <person name="Berlin A."/>
            <person name="Chapman S.B."/>
            <person name="Chen Z."/>
            <person name="Freedman E."/>
            <person name="Gellesch M."/>
            <person name="Goldberg J."/>
            <person name="Griggs A."/>
            <person name="Gujja S."/>
            <person name="Heilman E.R."/>
            <person name="Heiman D."/>
            <person name="Hepburn T."/>
            <person name="Howarth C."/>
            <person name="Jen D."/>
            <person name="Larson L."/>
            <person name="Mehta T."/>
            <person name="Neiman D."/>
            <person name="Pearson M."/>
            <person name="Roberts A."/>
            <person name="Saif S."/>
            <person name="Shea T."/>
            <person name="Shenoy N."/>
            <person name="Sisk P."/>
            <person name="Stolte C."/>
            <person name="Sykes S."/>
            <person name="Walk T."/>
            <person name="White J."/>
            <person name="Yandava C."/>
            <person name="Haas B."/>
            <person name="Nusbaum C."/>
            <person name="Birren B."/>
        </authorList>
    </citation>
    <scope>NUCLEOTIDE SEQUENCE [LARGE SCALE GENOMIC DNA]</scope>
    <source>
        <strain evidence="4">R3-111a-1</strain>
    </source>
</reference>
<evidence type="ECO:0000313" key="3">
    <source>
        <dbReference type="EnsemblFungi" id="EJT74877"/>
    </source>
</evidence>
<reference evidence="3" key="5">
    <citation type="submission" date="2018-04" db="UniProtKB">
        <authorList>
            <consortium name="EnsemblFungi"/>
        </authorList>
    </citation>
    <scope>IDENTIFICATION</scope>
    <source>
        <strain evidence="3">R3-111a-1</strain>
    </source>
</reference>
<dbReference type="RefSeq" id="XP_009224821.1">
    <property type="nucleotide sequence ID" value="XM_009226557.1"/>
</dbReference>
<feature type="compositionally biased region" description="Basic and acidic residues" evidence="1">
    <location>
        <begin position="20"/>
        <end position="33"/>
    </location>
</feature>
<accession>J3P5C6</accession>
<evidence type="ECO:0000313" key="2">
    <source>
        <dbReference type="EMBL" id="EJT74877.1"/>
    </source>
</evidence>
<sequence>MCTYRYIICHLCSSEMSEDIQRCAERPEGREPHPPTPGNSVDFPSEEECEDCELLNVGDPSTDESDDSHPGGSESGGSQDDGLEDDGFEGGGSESGDSESDGSESGGSEYDDSDSGGW</sequence>
<reference evidence="2" key="2">
    <citation type="submission" date="2010-07" db="EMBL/GenBank/DDBJ databases">
        <authorList>
            <consortium name="The Broad Institute Genome Sequencing Platform"/>
            <consortium name="Broad Institute Genome Sequencing Center for Infectious Disease"/>
            <person name="Ma L.-J."/>
            <person name="Dead R."/>
            <person name="Young S."/>
            <person name="Zeng Q."/>
            <person name="Koehrsen M."/>
            <person name="Alvarado L."/>
            <person name="Berlin A."/>
            <person name="Chapman S.B."/>
            <person name="Chen Z."/>
            <person name="Freedman E."/>
            <person name="Gellesch M."/>
            <person name="Goldberg J."/>
            <person name="Griggs A."/>
            <person name="Gujja S."/>
            <person name="Heilman E.R."/>
            <person name="Heiman D."/>
            <person name="Hepburn T."/>
            <person name="Howarth C."/>
            <person name="Jen D."/>
            <person name="Larson L."/>
            <person name="Mehta T."/>
            <person name="Neiman D."/>
            <person name="Pearson M."/>
            <person name="Roberts A."/>
            <person name="Saif S."/>
            <person name="Shea T."/>
            <person name="Shenoy N."/>
            <person name="Sisk P."/>
            <person name="Stolte C."/>
            <person name="Sykes S."/>
            <person name="Walk T."/>
            <person name="White J."/>
            <person name="Yandava C."/>
            <person name="Haas B."/>
            <person name="Nusbaum C."/>
            <person name="Birren B."/>
        </authorList>
    </citation>
    <scope>NUCLEOTIDE SEQUENCE</scope>
    <source>
        <strain evidence="2">R3-111a-1</strain>
    </source>
</reference>
<dbReference type="GeneID" id="20349173"/>
<protein>
    <submittedName>
        <fullName evidence="2 3">Uncharacterized protein</fullName>
    </submittedName>
</protein>
<dbReference type="Proteomes" id="UP000006039">
    <property type="component" value="Unassembled WGS sequence"/>
</dbReference>
<name>J3P5C6_GAET3</name>